<dbReference type="GO" id="GO:0009396">
    <property type="term" value="P:folic acid-containing compound biosynthetic process"/>
    <property type="evidence" value="ECO:0007669"/>
    <property type="project" value="TreeGrafter"/>
</dbReference>
<keyword evidence="2" id="KW-0547">Nucleotide-binding</keyword>
<dbReference type="InterPro" id="IPR037171">
    <property type="entry name" value="NagB/RpiA_transferase-like"/>
</dbReference>
<comment type="similarity">
    <text evidence="1">Belongs to the 5-formyltetrahydrofolate cyclo-ligase family.</text>
</comment>
<dbReference type="STRING" id="1357400.HMPREF2086_00813"/>
<dbReference type="EMBL" id="AZJI01000004">
    <property type="protein sequence ID" value="ETD24066.1"/>
    <property type="molecule type" value="Genomic_DNA"/>
</dbReference>
<dbReference type="SUPFAM" id="SSF100950">
    <property type="entry name" value="NagB/RpiA/CoA transferase-like"/>
    <property type="match status" value="1"/>
</dbReference>
<dbReference type="Proteomes" id="UP000018731">
    <property type="component" value="Unassembled WGS sequence"/>
</dbReference>
<sequence>MQNQAIQVEQVAQKVQKSNLYAKNLPAQNLPFCTLESCSFSTKYSFREAIKSNLKSRIKSSTKSAKKSSPKSNEHFCKDSSTDSSYSRFCADSRPISYSHRHLNSLLEKILSQKRFKNILLFYPLPFEANILPLLKKLKKNKNKRIFLPTIKGLNFKMLLYRLPLVKNTLGIFEPHLSSYVPNRIDFALIPALGIDKFYARIGMGKGMYDRVFASLPKQQPKHKMCKTQKICKVFVSQNLYISKLPLCEDFDIRADMYLSYKFAKSQKKGFYNVLDNSYKFFRFRGASRGGGIFYLPKNR</sequence>
<accession>V8CBH2</accession>
<reference evidence="5 6" key="1">
    <citation type="journal article" date="2014" name="Genome Announc.">
        <title>Draft genome sequences of six enterohepatic helicobacter species isolated from humans and one from rhesus macaques.</title>
        <authorList>
            <person name="Shen Z."/>
            <person name="Sheh A."/>
            <person name="Young S.K."/>
            <person name="Abouelliel A."/>
            <person name="Ward D.V."/>
            <person name="Earl A.M."/>
            <person name="Fox J.G."/>
        </authorList>
    </citation>
    <scope>NUCLEOTIDE SEQUENCE [LARGE SCALE GENOMIC DNA]</scope>
    <source>
        <strain evidence="5 6">MIT 99-5501</strain>
    </source>
</reference>
<feature type="region of interest" description="Disordered" evidence="4">
    <location>
        <begin position="60"/>
        <end position="85"/>
    </location>
</feature>
<dbReference type="Gene3D" id="3.40.50.10420">
    <property type="entry name" value="NagB/RpiA/CoA transferase-like"/>
    <property type="match status" value="1"/>
</dbReference>
<evidence type="ECO:0000313" key="6">
    <source>
        <dbReference type="Proteomes" id="UP000018731"/>
    </source>
</evidence>
<dbReference type="GO" id="GO:0005524">
    <property type="term" value="F:ATP binding"/>
    <property type="evidence" value="ECO:0007669"/>
    <property type="project" value="UniProtKB-KW"/>
</dbReference>
<dbReference type="PANTHER" id="PTHR23407:SF1">
    <property type="entry name" value="5-FORMYLTETRAHYDROFOLATE CYCLO-LIGASE"/>
    <property type="match status" value="1"/>
</dbReference>
<dbReference type="InterPro" id="IPR002698">
    <property type="entry name" value="FTHF_cligase"/>
</dbReference>
<dbReference type="InterPro" id="IPR024185">
    <property type="entry name" value="FTHF_cligase-like_sf"/>
</dbReference>
<dbReference type="eggNOG" id="COG0212">
    <property type="taxonomic scope" value="Bacteria"/>
</dbReference>
<dbReference type="GO" id="GO:0030272">
    <property type="term" value="F:5-formyltetrahydrofolate cyclo-ligase activity"/>
    <property type="evidence" value="ECO:0007669"/>
    <property type="project" value="TreeGrafter"/>
</dbReference>
<dbReference type="PANTHER" id="PTHR23407">
    <property type="entry name" value="ATPASE INHIBITOR/5-FORMYLTETRAHYDROFOLATE CYCLO-LIGASE"/>
    <property type="match status" value="1"/>
</dbReference>
<evidence type="ECO:0000256" key="4">
    <source>
        <dbReference type="SAM" id="MobiDB-lite"/>
    </source>
</evidence>
<comment type="caution">
    <text evidence="5">The sequence shown here is derived from an EMBL/GenBank/DDBJ whole genome shotgun (WGS) entry which is preliminary data.</text>
</comment>
<keyword evidence="3" id="KW-0067">ATP-binding</keyword>
<dbReference type="PATRIC" id="fig|1357400.3.peg.1120"/>
<protein>
    <submittedName>
        <fullName evidence="5">5-formyltetrahydrofolate cyclo-ligase</fullName>
    </submittedName>
</protein>
<feature type="compositionally biased region" description="Basic residues" evidence="4">
    <location>
        <begin position="60"/>
        <end position="69"/>
    </location>
</feature>
<gene>
    <name evidence="5" type="ORF">HMPREF2086_00813</name>
</gene>
<evidence type="ECO:0000256" key="3">
    <source>
        <dbReference type="ARBA" id="ARBA00022840"/>
    </source>
</evidence>
<dbReference type="OrthoDB" id="9801938at2"/>
<proteinExistence type="inferred from homology"/>
<dbReference type="Pfam" id="PF01812">
    <property type="entry name" value="5-FTHF_cyc-lig"/>
    <property type="match status" value="1"/>
</dbReference>
<evidence type="ECO:0000313" key="5">
    <source>
        <dbReference type="EMBL" id="ETD24066.1"/>
    </source>
</evidence>
<organism evidence="5 6">
    <name type="scientific">Helicobacter macacae MIT 99-5501</name>
    <dbReference type="NCBI Taxonomy" id="1357400"/>
    <lineage>
        <taxon>Bacteria</taxon>
        <taxon>Pseudomonadati</taxon>
        <taxon>Campylobacterota</taxon>
        <taxon>Epsilonproteobacteria</taxon>
        <taxon>Campylobacterales</taxon>
        <taxon>Helicobacteraceae</taxon>
        <taxon>Helicobacter</taxon>
    </lineage>
</organism>
<keyword evidence="6" id="KW-1185">Reference proteome</keyword>
<evidence type="ECO:0000256" key="1">
    <source>
        <dbReference type="ARBA" id="ARBA00010638"/>
    </source>
</evidence>
<keyword evidence="5" id="KW-0436">Ligase</keyword>
<evidence type="ECO:0000256" key="2">
    <source>
        <dbReference type="ARBA" id="ARBA00022741"/>
    </source>
</evidence>
<name>V8CBH2_9HELI</name>
<dbReference type="AlphaFoldDB" id="V8CBH2"/>
<feature type="compositionally biased region" description="Basic and acidic residues" evidence="4">
    <location>
        <begin position="72"/>
        <end position="81"/>
    </location>
</feature>
<dbReference type="HOGENOM" id="CLU_926770_0_0_7"/>
<dbReference type="GO" id="GO:0035999">
    <property type="term" value="P:tetrahydrofolate interconversion"/>
    <property type="evidence" value="ECO:0007669"/>
    <property type="project" value="TreeGrafter"/>
</dbReference>
<dbReference type="RefSeq" id="WP_023927537.1">
    <property type="nucleotide sequence ID" value="NZ_KI669454.1"/>
</dbReference>